<dbReference type="PROSITE" id="PS51257">
    <property type="entry name" value="PROKAR_LIPOPROTEIN"/>
    <property type="match status" value="1"/>
</dbReference>
<dbReference type="Pfam" id="PF00496">
    <property type="entry name" value="SBP_bac_5"/>
    <property type="match status" value="1"/>
</dbReference>
<evidence type="ECO:0000256" key="1">
    <source>
        <dbReference type="ARBA" id="ARBA00004196"/>
    </source>
</evidence>
<evidence type="ECO:0000256" key="2">
    <source>
        <dbReference type="ARBA" id="ARBA00005695"/>
    </source>
</evidence>
<dbReference type="InterPro" id="IPR030678">
    <property type="entry name" value="Peptide/Ni-bd"/>
</dbReference>
<evidence type="ECO:0000256" key="3">
    <source>
        <dbReference type="ARBA" id="ARBA00022448"/>
    </source>
</evidence>
<protein>
    <submittedName>
        <fullName evidence="6">ABC transporter substrate-binding protein</fullName>
    </submittedName>
</protein>
<dbReference type="CDD" id="cd08506">
    <property type="entry name" value="PBP2_clavulanate_OppA2"/>
    <property type="match status" value="1"/>
</dbReference>
<gene>
    <name evidence="6" type="ORF">JK364_46765</name>
</gene>
<accession>A0ABS1Q508</accession>
<dbReference type="PANTHER" id="PTHR30290">
    <property type="entry name" value="PERIPLASMIC BINDING COMPONENT OF ABC TRANSPORTER"/>
    <property type="match status" value="1"/>
</dbReference>
<proteinExistence type="inferred from homology"/>
<dbReference type="SUPFAM" id="SSF53850">
    <property type="entry name" value="Periplasmic binding protein-like II"/>
    <property type="match status" value="1"/>
</dbReference>
<evidence type="ECO:0000313" key="7">
    <source>
        <dbReference type="Proteomes" id="UP000621510"/>
    </source>
</evidence>
<comment type="similarity">
    <text evidence="2">Belongs to the bacterial solute-binding protein 5 family.</text>
</comment>
<comment type="caution">
    <text evidence="6">The sequence shown here is derived from an EMBL/GenBank/DDBJ whole genome shotgun (WGS) entry which is preliminary data.</text>
</comment>
<dbReference type="InterPro" id="IPR000914">
    <property type="entry name" value="SBP_5_dom"/>
</dbReference>
<dbReference type="Gene3D" id="3.10.105.10">
    <property type="entry name" value="Dipeptide-binding Protein, Domain 3"/>
    <property type="match status" value="1"/>
</dbReference>
<dbReference type="PANTHER" id="PTHR30290:SF10">
    <property type="entry name" value="PERIPLASMIC OLIGOPEPTIDE-BINDING PROTEIN-RELATED"/>
    <property type="match status" value="1"/>
</dbReference>
<feature type="domain" description="Solute-binding protein family 5" evidence="5">
    <location>
        <begin position="103"/>
        <end position="484"/>
    </location>
</feature>
<keyword evidence="7" id="KW-1185">Reference proteome</keyword>
<dbReference type="InterPro" id="IPR039424">
    <property type="entry name" value="SBP_5"/>
</dbReference>
<keyword evidence="3" id="KW-0813">Transport</keyword>
<dbReference type="EMBL" id="JAERRG010000036">
    <property type="protein sequence ID" value="MBL1119761.1"/>
    <property type="molecule type" value="Genomic_DNA"/>
</dbReference>
<organism evidence="6 7">
    <name type="scientific">Streptomyces endocoffeicus</name>
    <dbReference type="NCBI Taxonomy" id="2898945"/>
    <lineage>
        <taxon>Bacteria</taxon>
        <taxon>Bacillati</taxon>
        <taxon>Actinomycetota</taxon>
        <taxon>Actinomycetes</taxon>
        <taxon>Kitasatosporales</taxon>
        <taxon>Streptomycetaceae</taxon>
        <taxon>Streptomyces</taxon>
    </lineage>
</organism>
<keyword evidence="4" id="KW-0732">Signal</keyword>
<evidence type="ECO:0000259" key="5">
    <source>
        <dbReference type="Pfam" id="PF00496"/>
    </source>
</evidence>
<evidence type="ECO:0000313" key="6">
    <source>
        <dbReference type="EMBL" id="MBL1119761.1"/>
    </source>
</evidence>
<name>A0ABS1Q508_9ACTN</name>
<dbReference type="PIRSF" id="PIRSF002741">
    <property type="entry name" value="MppA"/>
    <property type="match status" value="1"/>
</dbReference>
<sequence>MCPRGVSIPLRRPFAAVVALLTLVLAGCSLGSYPVPGQSAAQSPPPTTFQTQHAGGTLTVLSKSAAGTVDPQISYDLQPWQMLHTVYDGLLAFRKVGGEKSTELVPDLAQVMPKVTDDGRTYTFTLRRGVRFSTGAEVTPADVEASFRRIFRASGPTAGTFYQNIVGADACLARPADCTLPGVTAHGREIVIRLTRADSEFPMKLAVPHAVILPADTPAKDQGNKPIPGTGPYAIAAYDPNKQLLLKRNPHFKEWSHAAQPQGYPNRIVYQYGTTVEGEVTAVENGSADVVWDQPPADRLNELGTRYINQVHVDSLNAFWYLPLNVNIAPFNNLKARQAVNWAIDRSAAIRLFGGNALGRPACTVLPDGFPGHTDFCDYTKPSSTTWKGNDMARAKRLVQESGTAGQKVAVVVADDETSKSMGEYVRSVLQQIGYQASLKVLSANIQFGYIQNTNNNVQISVTQWYQDYPAASDFLNVLLSCTSFHKGSDSSINISGYCDKTLDATIQRAMKLDQTDPEAAARLWGQADRQAMSQAPIVPLFAPRQVDFVSQDVGNYQFHKQFFMLVDQLWVK</sequence>
<comment type="subcellular location">
    <subcellularLocation>
        <location evidence="1">Cell envelope</location>
    </subcellularLocation>
</comment>
<reference evidence="6 7" key="1">
    <citation type="submission" date="2021-01" db="EMBL/GenBank/DDBJ databases">
        <title>WGS of actinomycetes isolated from Thailand.</title>
        <authorList>
            <person name="Thawai C."/>
        </authorList>
    </citation>
    <scope>NUCLEOTIDE SEQUENCE [LARGE SCALE GENOMIC DNA]</scope>
    <source>
        <strain evidence="6 7">CA3R110</strain>
    </source>
</reference>
<dbReference type="Proteomes" id="UP000621510">
    <property type="component" value="Unassembled WGS sequence"/>
</dbReference>
<evidence type="ECO:0000256" key="4">
    <source>
        <dbReference type="ARBA" id="ARBA00022729"/>
    </source>
</evidence>
<dbReference type="Gene3D" id="3.40.190.10">
    <property type="entry name" value="Periplasmic binding protein-like II"/>
    <property type="match status" value="1"/>
</dbReference>